<dbReference type="Pfam" id="PF04031">
    <property type="entry name" value="Las1"/>
    <property type="match status" value="1"/>
</dbReference>
<evidence type="ECO:0008006" key="3">
    <source>
        <dbReference type="Google" id="ProtNLM"/>
    </source>
</evidence>
<dbReference type="OMA" id="HWGTHER"/>
<accession>G8BN93</accession>
<dbReference type="Proteomes" id="UP000005666">
    <property type="component" value="Chromosome 1"/>
</dbReference>
<name>G8BN93_TETPH</name>
<proteinExistence type="predicted"/>
<dbReference type="GO" id="GO:0030687">
    <property type="term" value="C:preribosome, large subunit precursor"/>
    <property type="evidence" value="ECO:0007669"/>
    <property type="project" value="EnsemblFungi"/>
</dbReference>
<dbReference type="EMBL" id="HE612856">
    <property type="protein sequence ID" value="CCE61371.1"/>
    <property type="molecule type" value="Genomic_DNA"/>
</dbReference>
<dbReference type="GO" id="GO:0090730">
    <property type="term" value="C:Las1 complex"/>
    <property type="evidence" value="ECO:0007669"/>
    <property type="project" value="EnsemblFungi"/>
</dbReference>
<evidence type="ECO:0000313" key="1">
    <source>
        <dbReference type="EMBL" id="CCE61371.1"/>
    </source>
</evidence>
<dbReference type="GO" id="GO:0004521">
    <property type="term" value="F:RNA endonuclease activity"/>
    <property type="evidence" value="ECO:0007669"/>
    <property type="project" value="EnsemblFungi"/>
</dbReference>
<dbReference type="GO" id="GO:0005730">
    <property type="term" value="C:nucleolus"/>
    <property type="evidence" value="ECO:0007669"/>
    <property type="project" value="EnsemblFungi"/>
</dbReference>
<reference evidence="1 2" key="1">
    <citation type="journal article" date="2011" name="Proc. Natl. Acad. Sci. U.S.A.">
        <title>Evolutionary erosion of yeast sex chromosomes by mating-type switching accidents.</title>
        <authorList>
            <person name="Gordon J.L."/>
            <person name="Armisen D."/>
            <person name="Proux-Wera E."/>
            <person name="Oheigeartaigh S.S."/>
            <person name="Byrne K.P."/>
            <person name="Wolfe K.H."/>
        </authorList>
    </citation>
    <scope>NUCLEOTIDE SEQUENCE [LARGE SCALE GENOMIC DNA]</scope>
    <source>
        <strain evidence="2">ATCC 24235 / CBS 4417 / NBRC 1672 / NRRL Y-8282 / UCD 70-5</strain>
    </source>
</reference>
<dbReference type="AlphaFoldDB" id="G8BN93"/>
<evidence type="ECO:0000313" key="2">
    <source>
        <dbReference type="Proteomes" id="UP000005666"/>
    </source>
</evidence>
<dbReference type="RefSeq" id="XP_003683805.1">
    <property type="nucleotide sequence ID" value="XM_003683757.1"/>
</dbReference>
<dbReference type="GO" id="GO:0000448">
    <property type="term" value="P:cleavage in ITS2 between 5.8S rRNA and LSU-rRNA of tricistronic rRNA transcript (SSU-rRNA, 5.8S rRNA, LSU-rRNA)"/>
    <property type="evidence" value="ECO:0007669"/>
    <property type="project" value="EnsemblFungi"/>
</dbReference>
<dbReference type="GeneID" id="11532475"/>
<dbReference type="OrthoDB" id="10263222at2759"/>
<dbReference type="HOGENOM" id="CLU_043823_0_0_1"/>
<dbReference type="PANTHER" id="PTHR15002">
    <property type="entry name" value="RIBOSOMAL BIOGENESIS PROTEIN LAS1L"/>
    <property type="match status" value="1"/>
</dbReference>
<keyword evidence="2" id="KW-1185">Reference proteome</keyword>
<sequence>MHTRIVPWSRKEELDDLKQWFFQKWLNEDDDASNKITDMRIRAIERVNSYTSRGSIYLPHVIATTSQLTASILLDEKFQNQGSTSNEINEETVRLSYTMAIIRFVNGLLDPSQQSVFAIPLHVLAKKINLPSWLVDLRHCGTHERELVSLEMLRMACKESLKWLWNNYWNDEQLDEASSDEDIEEKTPFFGIDAEDLIDIINVLVKIKDLLIENVSIWESQNMQVIRSKNFSDDHEYKNKHGNKKRKRNDIPVSELINNYISTFRNLWKKNTNKQLFIYICVKHYDSIIFDIGLKRLPEFDYELLKWLIETFSNPDHSKVKNNVIELLRVFKSWDKLDTKVLKPLFENINYKAIPSSWSKWKLLIEAHPNYLSLYTYQSMIALFKDSNMKTKKKHVKKAIADQINAISETMETFIGSYNGKFKKADVESFFEGRQKVESKVSASTIISKPTKSTNVDSILEDLANLKQKTSKKPKLTTSPDQSILIFQDHPNWEPKPFGIL</sequence>
<dbReference type="PANTHER" id="PTHR15002:SF0">
    <property type="entry name" value="RIBOSOMAL BIOGENESIS PROTEIN LAS1L"/>
    <property type="match status" value="1"/>
</dbReference>
<dbReference type="STRING" id="1071381.G8BN93"/>
<dbReference type="eggNOG" id="KOG2425">
    <property type="taxonomic scope" value="Eukaryota"/>
</dbReference>
<protein>
    <recommendedName>
        <fullName evidence="3">Las1p</fullName>
    </recommendedName>
</protein>
<dbReference type="InterPro" id="IPR007174">
    <property type="entry name" value="Las1"/>
</dbReference>
<organism evidence="1 2">
    <name type="scientific">Tetrapisispora phaffii (strain ATCC 24235 / CBS 4417 / NBRC 1672 / NRRL Y-8282 / UCD 70-5)</name>
    <name type="common">Yeast</name>
    <name type="synonym">Fabospora phaffii</name>
    <dbReference type="NCBI Taxonomy" id="1071381"/>
    <lineage>
        <taxon>Eukaryota</taxon>
        <taxon>Fungi</taxon>
        <taxon>Dikarya</taxon>
        <taxon>Ascomycota</taxon>
        <taxon>Saccharomycotina</taxon>
        <taxon>Saccharomycetes</taxon>
        <taxon>Saccharomycetales</taxon>
        <taxon>Saccharomycetaceae</taxon>
        <taxon>Tetrapisispora</taxon>
    </lineage>
</organism>
<gene>
    <name evidence="1" type="primary">TPHA0A02910</name>
    <name evidence="1" type="ordered locus">TPHA_0A02910</name>
</gene>
<dbReference type="KEGG" id="tpf:TPHA_0A02910"/>